<keyword evidence="4" id="KW-1185">Reference proteome</keyword>
<accession>A0A6I9S9H4</accession>
<dbReference type="Pfam" id="PF23041">
    <property type="entry name" value="DUF7036"/>
    <property type="match status" value="2"/>
</dbReference>
<feature type="compositionally biased region" description="Low complexity" evidence="1">
    <location>
        <begin position="491"/>
        <end position="501"/>
    </location>
</feature>
<dbReference type="KEGG" id="egu:105058214"/>
<dbReference type="InterPro" id="IPR055464">
    <property type="entry name" value="DUF7036"/>
</dbReference>
<keyword evidence="2" id="KW-1133">Transmembrane helix</keyword>
<dbReference type="Proteomes" id="UP000504607">
    <property type="component" value="Chromosome 15"/>
</dbReference>
<gene>
    <name evidence="5" type="primary">LOC105058214</name>
</gene>
<protein>
    <submittedName>
        <fullName evidence="5">Uncharacterized protein LOC105058214</fullName>
    </submittedName>
</protein>
<reference evidence="5" key="1">
    <citation type="submission" date="2025-08" db="UniProtKB">
        <authorList>
            <consortium name="RefSeq"/>
        </authorList>
    </citation>
    <scope>IDENTIFICATION</scope>
</reference>
<evidence type="ECO:0000259" key="3">
    <source>
        <dbReference type="Pfam" id="PF23041"/>
    </source>
</evidence>
<feature type="compositionally biased region" description="Pro residues" evidence="1">
    <location>
        <begin position="326"/>
        <end position="338"/>
    </location>
</feature>
<evidence type="ECO:0000256" key="2">
    <source>
        <dbReference type="SAM" id="Phobius"/>
    </source>
</evidence>
<evidence type="ECO:0000313" key="5">
    <source>
        <dbReference type="RefSeq" id="XP_010939374.1"/>
    </source>
</evidence>
<dbReference type="InParanoid" id="A0A6I9S9H4"/>
<dbReference type="RefSeq" id="XP_010939374.1">
    <property type="nucleotide sequence ID" value="XM_010941072.3"/>
</dbReference>
<organism evidence="4 5">
    <name type="scientific">Elaeis guineensis var. tenera</name>
    <name type="common">Oil palm</name>
    <dbReference type="NCBI Taxonomy" id="51953"/>
    <lineage>
        <taxon>Eukaryota</taxon>
        <taxon>Viridiplantae</taxon>
        <taxon>Streptophyta</taxon>
        <taxon>Embryophyta</taxon>
        <taxon>Tracheophyta</taxon>
        <taxon>Spermatophyta</taxon>
        <taxon>Magnoliopsida</taxon>
        <taxon>Liliopsida</taxon>
        <taxon>Arecaceae</taxon>
        <taxon>Arecoideae</taxon>
        <taxon>Cocoseae</taxon>
        <taxon>Elaeidinae</taxon>
        <taxon>Elaeis</taxon>
    </lineage>
</organism>
<dbReference type="PANTHER" id="PTHR33826">
    <property type="entry name" value="F20B24.21"/>
    <property type="match status" value="1"/>
</dbReference>
<keyword evidence="2" id="KW-0472">Membrane</keyword>
<feature type="compositionally biased region" description="Low complexity" evidence="1">
    <location>
        <begin position="460"/>
        <end position="476"/>
    </location>
</feature>
<name>A0A6I9S9H4_ELAGV</name>
<feature type="domain" description="DUF7036" evidence="3">
    <location>
        <begin position="89"/>
        <end position="180"/>
    </location>
</feature>
<dbReference type="OrthoDB" id="611787at2759"/>
<dbReference type="AlphaFoldDB" id="A0A6I9S9H4"/>
<keyword evidence="2" id="KW-0812">Transmembrane</keyword>
<feature type="region of interest" description="Disordered" evidence="1">
    <location>
        <begin position="321"/>
        <end position="501"/>
    </location>
</feature>
<evidence type="ECO:0000256" key="1">
    <source>
        <dbReference type="SAM" id="MobiDB-lite"/>
    </source>
</evidence>
<dbReference type="GeneID" id="105058214"/>
<dbReference type="FunCoup" id="A0A6I9S9H4">
    <property type="interactions" value="1999"/>
</dbReference>
<dbReference type="PANTHER" id="PTHR33826:SF4">
    <property type="entry name" value="F20B24.21"/>
    <property type="match status" value="1"/>
</dbReference>
<feature type="compositionally biased region" description="Polar residues" evidence="1">
    <location>
        <begin position="349"/>
        <end position="360"/>
    </location>
</feature>
<evidence type="ECO:0000313" key="4">
    <source>
        <dbReference type="Proteomes" id="UP000504607"/>
    </source>
</evidence>
<sequence length="530" mass="56523">MGKPEGVQLDIPEDGAGGGGGGGGLDLLRPCATALGGIGKVFTLRCAVVLVLSACVLLPAIFWLLPFRSFRSGFVPSDPDSASAEIQASFILQKPISLLAAESERLEYDIFEEIGVPNTKVSIVSMRSLALANSTYVVFGVLPDSRYALISSPALSVLKSSLVELVLQQLNLSLTPSLFGHPFSFELLKFPGGITVIPVQTASIWERTQVLFNFTLYNSVVQIQKNLDQLNYQLKYGLNLRSDENVYVQMTNVNGSTVAPPVTVQASVLSDVGRSSLLPYRLKQLAQIIRGHHAKNLGLNHSVFGKVKEVRLSSYLQDSISSLAPSPSPSPSLTPSPSPSEDIPYTAPPISSNPTLSPSRAPSPSTKHLPPPPCFHCDALSPSESPMSYAPAPERGPQPPFRSLVSPGPSVTNSAPSPEREQCHPPSPPKTVQGNHPYAPVPSEHSPYSAIPPQHKHLRPVSQLPPKLSPSSPAVAYGTSPVKGKGSGMAPASSFSVLSPDSPSSTSHALTCSHIEIWQIVWLGLLFFHL</sequence>
<proteinExistence type="predicted"/>
<feature type="transmembrane region" description="Helical" evidence="2">
    <location>
        <begin position="42"/>
        <end position="65"/>
    </location>
</feature>
<feature type="domain" description="DUF7036" evidence="3">
    <location>
        <begin position="213"/>
        <end position="305"/>
    </location>
</feature>